<dbReference type="Gene3D" id="3.40.50.850">
    <property type="entry name" value="Isochorismatase-like"/>
    <property type="match status" value="1"/>
</dbReference>
<evidence type="ECO:0000256" key="1">
    <source>
        <dbReference type="ARBA" id="ARBA00022801"/>
    </source>
</evidence>
<feature type="domain" description="Isochorismatase-like" evidence="2">
    <location>
        <begin position="10"/>
        <end position="180"/>
    </location>
</feature>
<dbReference type="RefSeq" id="WP_224121057.1">
    <property type="nucleotide sequence ID" value="NZ_JAIQZJ010000001.1"/>
</dbReference>
<dbReference type="Proteomes" id="UP000780875">
    <property type="component" value="Unassembled WGS sequence"/>
</dbReference>
<protein>
    <submittedName>
        <fullName evidence="3">Isochorismatase family protein</fullName>
    </submittedName>
</protein>
<evidence type="ECO:0000259" key="2">
    <source>
        <dbReference type="Pfam" id="PF00857"/>
    </source>
</evidence>
<gene>
    <name evidence="3" type="ORF">K8U61_00815</name>
</gene>
<name>A0ABS7U6T8_9ACTN</name>
<evidence type="ECO:0000313" key="3">
    <source>
        <dbReference type="EMBL" id="MBZ5736683.1"/>
    </source>
</evidence>
<dbReference type="Pfam" id="PF00857">
    <property type="entry name" value="Isochorismatase"/>
    <property type="match status" value="1"/>
</dbReference>
<dbReference type="CDD" id="cd00431">
    <property type="entry name" value="cysteine_hydrolases"/>
    <property type="match status" value="1"/>
</dbReference>
<dbReference type="EMBL" id="JAIQZJ010000001">
    <property type="protein sequence ID" value="MBZ5736683.1"/>
    <property type="molecule type" value="Genomic_DNA"/>
</dbReference>
<comment type="caution">
    <text evidence="3">The sequence shown here is derived from an EMBL/GenBank/DDBJ whole genome shotgun (WGS) entry which is preliminary data.</text>
</comment>
<keyword evidence="1" id="KW-0378">Hydrolase</keyword>
<accession>A0ABS7U6T8</accession>
<proteinExistence type="predicted"/>
<organism evidence="3 4">
    <name type="scientific">Nocardioides mangrovi</name>
    <dbReference type="NCBI Taxonomy" id="2874580"/>
    <lineage>
        <taxon>Bacteria</taxon>
        <taxon>Bacillati</taxon>
        <taxon>Actinomycetota</taxon>
        <taxon>Actinomycetes</taxon>
        <taxon>Propionibacteriales</taxon>
        <taxon>Nocardioidaceae</taxon>
        <taxon>Nocardioides</taxon>
    </lineage>
</organism>
<sequence>MPLTHIEPTAALVVIDLQHGIVSRETAHPVASVIGNTARLAAAFREHDLTVALVNVGGMAPGRTDAQRTAPPRPAPAPDWADLVPELGATDRDIFVTKQRWGAFIGTDLHEQLAARGVSQLVFTGVATSIGVESSARSAYDHGYHVVLATDAMTDMSAAAHDTAVATVFPRLGETATTAEVLAAL</sequence>
<dbReference type="PANTHER" id="PTHR43540">
    <property type="entry name" value="PEROXYUREIDOACRYLATE/UREIDOACRYLATE AMIDOHYDROLASE-RELATED"/>
    <property type="match status" value="1"/>
</dbReference>
<dbReference type="PANTHER" id="PTHR43540:SF7">
    <property type="entry name" value="ISOCHORISMATASE FAMILY PROTEIN YECD"/>
    <property type="match status" value="1"/>
</dbReference>
<dbReference type="InterPro" id="IPR036380">
    <property type="entry name" value="Isochorismatase-like_sf"/>
</dbReference>
<dbReference type="InterPro" id="IPR000868">
    <property type="entry name" value="Isochorismatase-like_dom"/>
</dbReference>
<reference evidence="3 4" key="1">
    <citation type="submission" date="2021-09" db="EMBL/GenBank/DDBJ databases">
        <title>Whole genome sequence of Nocardioides sp. GBK3QG-3.</title>
        <authorList>
            <person name="Tuo L."/>
        </authorList>
    </citation>
    <scope>NUCLEOTIDE SEQUENCE [LARGE SCALE GENOMIC DNA]</scope>
    <source>
        <strain evidence="3 4">GBK3QG-3</strain>
    </source>
</reference>
<evidence type="ECO:0000313" key="4">
    <source>
        <dbReference type="Proteomes" id="UP000780875"/>
    </source>
</evidence>
<keyword evidence="4" id="KW-1185">Reference proteome</keyword>
<dbReference type="SUPFAM" id="SSF52499">
    <property type="entry name" value="Isochorismatase-like hydrolases"/>
    <property type="match status" value="1"/>
</dbReference>
<dbReference type="InterPro" id="IPR050272">
    <property type="entry name" value="Isochorismatase-like_hydrls"/>
</dbReference>